<evidence type="ECO:0000259" key="2">
    <source>
        <dbReference type="Pfam" id="PF01548"/>
    </source>
</evidence>
<proteinExistence type="predicted"/>
<dbReference type="GO" id="GO:0003677">
    <property type="term" value="F:DNA binding"/>
    <property type="evidence" value="ECO:0007669"/>
    <property type="project" value="InterPro"/>
</dbReference>
<feature type="coiled-coil region" evidence="1">
    <location>
        <begin position="167"/>
        <end position="194"/>
    </location>
</feature>
<feature type="domain" description="Transposase IS110-like N-terminal" evidence="2">
    <location>
        <begin position="6"/>
        <end position="148"/>
    </location>
</feature>
<evidence type="ECO:0000256" key="1">
    <source>
        <dbReference type="SAM" id="Coils"/>
    </source>
</evidence>
<dbReference type="EMBL" id="BARS01018774">
    <property type="protein sequence ID" value="GAF85893.1"/>
    <property type="molecule type" value="Genomic_DNA"/>
</dbReference>
<name>X0SXF8_9ZZZZ</name>
<dbReference type="AlphaFoldDB" id="X0SXF8"/>
<dbReference type="InterPro" id="IPR002525">
    <property type="entry name" value="Transp_IS110-like_N"/>
</dbReference>
<dbReference type="Pfam" id="PF01548">
    <property type="entry name" value="DEDD_Tnp_IS110"/>
    <property type="match status" value="1"/>
</dbReference>
<comment type="caution">
    <text evidence="3">The sequence shown here is derived from an EMBL/GenBank/DDBJ whole genome shotgun (WGS) entry which is preliminary data.</text>
</comment>
<reference evidence="3" key="1">
    <citation type="journal article" date="2014" name="Front. Microbiol.">
        <title>High frequency of phylogenetically diverse reductive dehalogenase-homologous genes in deep subseafloor sedimentary metagenomes.</title>
        <authorList>
            <person name="Kawai M."/>
            <person name="Futagami T."/>
            <person name="Toyoda A."/>
            <person name="Takaki Y."/>
            <person name="Nishi S."/>
            <person name="Hori S."/>
            <person name="Arai W."/>
            <person name="Tsubouchi T."/>
            <person name="Morono Y."/>
            <person name="Uchiyama I."/>
            <person name="Ito T."/>
            <person name="Fujiyama A."/>
            <person name="Inagaki F."/>
            <person name="Takami H."/>
        </authorList>
    </citation>
    <scope>NUCLEOTIDE SEQUENCE</scope>
    <source>
        <strain evidence="3">Expedition CK06-06</strain>
    </source>
</reference>
<evidence type="ECO:0000313" key="3">
    <source>
        <dbReference type="EMBL" id="GAF85893.1"/>
    </source>
</evidence>
<organism evidence="3">
    <name type="scientific">marine sediment metagenome</name>
    <dbReference type="NCBI Taxonomy" id="412755"/>
    <lineage>
        <taxon>unclassified sequences</taxon>
        <taxon>metagenomes</taxon>
        <taxon>ecological metagenomes</taxon>
    </lineage>
</organism>
<protein>
    <recommendedName>
        <fullName evidence="2">Transposase IS110-like N-terminal domain-containing protein</fullName>
    </recommendedName>
</protein>
<dbReference type="GO" id="GO:0006313">
    <property type="term" value="P:DNA transposition"/>
    <property type="evidence" value="ECO:0007669"/>
    <property type="project" value="InterPro"/>
</dbReference>
<feature type="non-terminal residue" evidence="3">
    <location>
        <position position="211"/>
    </location>
</feature>
<sequence length="211" mass="24986">MKYSVDWANKKKYRIYNIKTKKLKSISPTREAFDEFFDKTSGNHSFYLEWGGGDTFKLLALRHKHKVFCVAGRKIKEYRERLGKKRGKEIKKTDENDARVIGKFAKKHPEEFYEFKENDEQTLIIGILSKELSKITEDSTRKKNQLIAFKRMMELLISEKPKIAKMVEQKKKTIESLQIEIKALKLQLKRVLRKHLLWTDYLKDTKGIGEV</sequence>
<accession>X0SXF8</accession>
<dbReference type="GO" id="GO:0004803">
    <property type="term" value="F:transposase activity"/>
    <property type="evidence" value="ECO:0007669"/>
    <property type="project" value="InterPro"/>
</dbReference>
<keyword evidence="1" id="KW-0175">Coiled coil</keyword>
<gene>
    <name evidence="3" type="ORF">S01H1_30500</name>
</gene>